<sequence length="617" mass="69314">MGYPGRYKGHSLASADDLGIDSGSTVDPLNSDNLPPHLTSYFHHMEHGPTHLMSSPLFRAFLQPQLHSIGELFMRVQVPMASANIVIHGVGLLGSDPVRPGISFEGCSKLEQLYIGDDGTHFHTVVYTLKSVPSNAPVKEIGIVIHDLLPDLNLGQWTSVRDCLTSEGRYSEMSSPNLAEQSEELREFFEPVRQDGAVTVRVEHMTLAYDIKIAMTSDDRDRTHDSFKFLGGSDETGAPLRLMFVLIGMPLPQELMDKILQQAIRDTETARACNLAHRSCCMEALQFMYCRLCLYGRRNLKGLLCLVQQEPHILQYVSAVVLSGWSSRDKKCQAVLSSILREVLIARGGNAATLHIEFTDFAQSALHELTDLGTLFEYIYIHHSVYNDSHIYTLLQRCTRLQYFSIGGPTSTCTGSTELSADLPEFRLWGLVYSSERSSWKLFNSPLFQSLISRSSSTITTLLVSVCSLLFVDSSILPVGPATIELTSFPRLVRLGLSLSEERLDQLSTWMRRSSALQVQELQVSIHTTFPHNRWKSWIVLSNSFNVFGWRQLKRLRLRFLPIGDVMDDKDAKYISTYMGTVHWYMTPMTQAVDVRKIIVLNIAGGEDDEFNGQGTY</sequence>
<evidence type="ECO:0000313" key="1">
    <source>
        <dbReference type="EMBL" id="PBK84555.1"/>
    </source>
</evidence>
<keyword evidence="2" id="KW-1185">Reference proteome</keyword>
<reference evidence="2" key="1">
    <citation type="journal article" date="2017" name="Nat. Ecol. Evol.">
        <title>Genome expansion and lineage-specific genetic innovations in the forest pathogenic fungi Armillaria.</title>
        <authorList>
            <person name="Sipos G."/>
            <person name="Prasanna A.N."/>
            <person name="Walter M.C."/>
            <person name="O'Connor E."/>
            <person name="Balint B."/>
            <person name="Krizsan K."/>
            <person name="Kiss B."/>
            <person name="Hess J."/>
            <person name="Varga T."/>
            <person name="Slot J."/>
            <person name="Riley R."/>
            <person name="Boka B."/>
            <person name="Rigling D."/>
            <person name="Barry K."/>
            <person name="Lee J."/>
            <person name="Mihaltcheva S."/>
            <person name="LaButti K."/>
            <person name="Lipzen A."/>
            <person name="Waldron R."/>
            <person name="Moloney N.M."/>
            <person name="Sperisen C."/>
            <person name="Kredics L."/>
            <person name="Vagvoelgyi C."/>
            <person name="Patrignani A."/>
            <person name="Fitzpatrick D."/>
            <person name="Nagy I."/>
            <person name="Doyle S."/>
            <person name="Anderson J.B."/>
            <person name="Grigoriev I.V."/>
            <person name="Gueldener U."/>
            <person name="Muensterkoetter M."/>
            <person name="Nagy L.G."/>
        </authorList>
    </citation>
    <scope>NUCLEOTIDE SEQUENCE [LARGE SCALE GENOMIC DNA]</scope>
    <source>
        <strain evidence="2">Ar21-2</strain>
    </source>
</reference>
<dbReference type="AlphaFoldDB" id="A0A2H3CNF7"/>
<gene>
    <name evidence="1" type="ORF">ARMGADRAFT_1088327</name>
</gene>
<dbReference type="EMBL" id="KZ293697">
    <property type="protein sequence ID" value="PBK84555.1"/>
    <property type="molecule type" value="Genomic_DNA"/>
</dbReference>
<name>A0A2H3CNF7_ARMGA</name>
<protein>
    <submittedName>
        <fullName evidence="1">Uncharacterized protein</fullName>
    </submittedName>
</protein>
<dbReference type="Proteomes" id="UP000217790">
    <property type="component" value="Unassembled WGS sequence"/>
</dbReference>
<evidence type="ECO:0000313" key="2">
    <source>
        <dbReference type="Proteomes" id="UP000217790"/>
    </source>
</evidence>
<dbReference type="InParanoid" id="A0A2H3CNF7"/>
<organism evidence="1 2">
    <name type="scientific">Armillaria gallica</name>
    <name type="common">Bulbous honey fungus</name>
    <name type="synonym">Armillaria bulbosa</name>
    <dbReference type="NCBI Taxonomy" id="47427"/>
    <lineage>
        <taxon>Eukaryota</taxon>
        <taxon>Fungi</taxon>
        <taxon>Dikarya</taxon>
        <taxon>Basidiomycota</taxon>
        <taxon>Agaricomycotina</taxon>
        <taxon>Agaricomycetes</taxon>
        <taxon>Agaricomycetidae</taxon>
        <taxon>Agaricales</taxon>
        <taxon>Marasmiineae</taxon>
        <taxon>Physalacriaceae</taxon>
        <taxon>Armillaria</taxon>
    </lineage>
</organism>
<accession>A0A2H3CNF7</accession>
<proteinExistence type="predicted"/>